<dbReference type="InterPro" id="IPR015927">
    <property type="entry name" value="Peptidase_S24_S26A/B/C"/>
</dbReference>
<protein>
    <submittedName>
        <fullName evidence="2">S24 family peptidase</fullName>
    </submittedName>
</protein>
<gene>
    <name evidence="2" type="ORF">Q4Q50_19545</name>
</gene>
<accession>A0ABU3G5D2</accession>
<sequence>MIMHYLLFIPASKYARNSGFESLAAEYQQLSLSLDELLVQHPSSTYVEITEGDLMLGEGIYDGDLLIVDRHITAQHGADFILLIVNSRLLI</sequence>
<dbReference type="InterPro" id="IPR036286">
    <property type="entry name" value="LexA/Signal_pep-like_sf"/>
</dbReference>
<organism evidence="2 3">
    <name type="scientific">Shewanella scandinavica</name>
    <dbReference type="NCBI Taxonomy" id="3063538"/>
    <lineage>
        <taxon>Bacteria</taxon>
        <taxon>Pseudomonadati</taxon>
        <taxon>Pseudomonadota</taxon>
        <taxon>Gammaproteobacteria</taxon>
        <taxon>Alteromonadales</taxon>
        <taxon>Shewanellaceae</taxon>
        <taxon>Shewanella</taxon>
    </lineage>
</organism>
<dbReference type="Gene3D" id="2.10.109.10">
    <property type="entry name" value="Umud Fragment, subunit A"/>
    <property type="match status" value="1"/>
</dbReference>
<comment type="caution">
    <text evidence="2">The sequence shown here is derived from an EMBL/GenBank/DDBJ whole genome shotgun (WGS) entry which is preliminary data.</text>
</comment>
<dbReference type="RefSeq" id="WP_012196987.1">
    <property type="nucleotide sequence ID" value="NZ_JAUOES010000030.1"/>
</dbReference>
<dbReference type="SUPFAM" id="SSF51306">
    <property type="entry name" value="LexA/Signal peptidase"/>
    <property type="match status" value="1"/>
</dbReference>
<proteinExistence type="predicted"/>
<evidence type="ECO:0000313" key="3">
    <source>
        <dbReference type="Proteomes" id="UP001249505"/>
    </source>
</evidence>
<evidence type="ECO:0000259" key="1">
    <source>
        <dbReference type="Pfam" id="PF00717"/>
    </source>
</evidence>
<reference evidence="2 3" key="1">
    <citation type="submission" date="2023-07" db="EMBL/GenBank/DDBJ databases">
        <title>Novel Shewanella species isolated from Baltic Sea sediments.</title>
        <authorList>
            <person name="Martin-Rodriguez A.J."/>
        </authorList>
    </citation>
    <scope>NUCLEOTIDE SEQUENCE [LARGE SCALE GENOMIC DNA]</scope>
    <source>
        <strain evidence="2 3">SP2S1-2</strain>
    </source>
</reference>
<feature type="domain" description="Peptidase S24/S26A/S26B/S26C" evidence="1">
    <location>
        <begin position="19"/>
        <end position="86"/>
    </location>
</feature>
<name>A0ABU3G5D2_9GAMM</name>
<dbReference type="Pfam" id="PF00717">
    <property type="entry name" value="Peptidase_S24"/>
    <property type="match status" value="1"/>
</dbReference>
<evidence type="ECO:0000313" key="2">
    <source>
        <dbReference type="EMBL" id="MDT3282478.1"/>
    </source>
</evidence>
<dbReference type="EMBL" id="JAUOES010000030">
    <property type="protein sequence ID" value="MDT3282478.1"/>
    <property type="molecule type" value="Genomic_DNA"/>
</dbReference>
<keyword evidence="3" id="KW-1185">Reference proteome</keyword>
<dbReference type="Proteomes" id="UP001249505">
    <property type="component" value="Unassembled WGS sequence"/>
</dbReference>